<reference evidence="6" key="1">
    <citation type="submission" date="2019-09" db="EMBL/GenBank/DDBJ databases">
        <title>Characterisation of the sponge microbiome using genome-centric metagenomics.</title>
        <authorList>
            <person name="Engelberts J.P."/>
            <person name="Robbins S.J."/>
            <person name="De Goeij J.M."/>
            <person name="Aranda M."/>
            <person name="Bell S.C."/>
            <person name="Webster N.S."/>
        </authorList>
    </citation>
    <scope>NUCLEOTIDE SEQUENCE</scope>
    <source>
        <strain evidence="6">SB0661_bin_32</strain>
    </source>
</reference>
<dbReference type="GO" id="GO:1904680">
    <property type="term" value="F:peptide transmembrane transporter activity"/>
    <property type="evidence" value="ECO:0007669"/>
    <property type="project" value="TreeGrafter"/>
</dbReference>
<dbReference type="CDD" id="cd00995">
    <property type="entry name" value="PBP2_NikA_DppA_OppA_like"/>
    <property type="match status" value="1"/>
</dbReference>
<dbReference type="InterPro" id="IPR000914">
    <property type="entry name" value="SBP_5_dom"/>
</dbReference>
<evidence type="ECO:0000256" key="3">
    <source>
        <dbReference type="ARBA" id="ARBA00022729"/>
    </source>
</evidence>
<feature type="domain" description="Solute-binding protein family 5" evidence="5">
    <location>
        <begin position="114"/>
        <end position="485"/>
    </location>
</feature>
<protein>
    <submittedName>
        <fullName evidence="6">ABC transporter substrate-binding protein</fullName>
    </submittedName>
</protein>
<sequence>MRIKRNWLNCTLLSLLLVFALLVGACAAPATTGDGADTAMEEASDEAAELPGIQYAVNPDTVDSDRLLVLPGRTRFGVGMWGGITAGNWNFGSESFYMVQMPLIFMGPLGNTTPTPWMARRIERVDDNMAMEIELYPDAVWSDGERITTADVAFTFELLYHADADYWLGDAKVLFPNITGGQDYFEGKADSISGIKIIDDFNMRIEADEPIGLVWRPLAFLSVLPEHHLGQYTAAQLWAGDFPDAWVPEVTSGPYRVVSWDEEAKVLELQRNEDWWGNAIYGKPGIKRYAEHSGLTLDNFLAGESDMVKVGASDYETVSDLPDTAIHPRTFMMTGYGLNRGDDRKLPRKVMDAIALAVNRELWAEVLYFGFGQPEDSVFGLRGHQTATDSFCDDCDDSLVVPRSFDPEMAKQLLAEAESEGIWDPSRVLIVLGGAGGDAPVLLQQQLADIGIQTEILAGRELQQERSASGDYDISMVGGWVSNTLRNCEYWVGSCDEDYWPASFHWCNDEFRNMCNVAMGTTDPDEKTRATQALMEIYFEDGPIWGVTQIAEFYVMTDDLGGFIPEEAFNWLGTSGEKGVVSWYWIE</sequence>
<feature type="chain" id="PRO_5025691332" evidence="4">
    <location>
        <begin position="31"/>
        <end position="587"/>
    </location>
</feature>
<accession>A0A6B1D741</accession>
<evidence type="ECO:0000256" key="4">
    <source>
        <dbReference type="SAM" id="SignalP"/>
    </source>
</evidence>
<comment type="caution">
    <text evidence="6">The sequence shown here is derived from an EMBL/GenBank/DDBJ whole genome shotgun (WGS) entry which is preliminary data.</text>
</comment>
<dbReference type="Gene3D" id="3.10.105.10">
    <property type="entry name" value="Dipeptide-binding Protein, Domain 3"/>
    <property type="match status" value="1"/>
</dbReference>
<evidence type="ECO:0000259" key="5">
    <source>
        <dbReference type="Pfam" id="PF00496"/>
    </source>
</evidence>
<name>A0A6B1D741_9CHLR</name>
<dbReference type="GO" id="GO:0015833">
    <property type="term" value="P:peptide transport"/>
    <property type="evidence" value="ECO:0007669"/>
    <property type="project" value="TreeGrafter"/>
</dbReference>
<dbReference type="PROSITE" id="PS51257">
    <property type="entry name" value="PROKAR_LIPOPROTEIN"/>
    <property type="match status" value="1"/>
</dbReference>
<dbReference type="PANTHER" id="PTHR30290:SF9">
    <property type="entry name" value="OLIGOPEPTIDE-BINDING PROTEIN APPA"/>
    <property type="match status" value="1"/>
</dbReference>
<keyword evidence="2" id="KW-0813">Transport</keyword>
<feature type="signal peptide" evidence="4">
    <location>
        <begin position="1"/>
        <end position="30"/>
    </location>
</feature>
<keyword evidence="3 4" id="KW-0732">Signal</keyword>
<evidence type="ECO:0000256" key="1">
    <source>
        <dbReference type="ARBA" id="ARBA00005695"/>
    </source>
</evidence>
<dbReference type="EMBL" id="VXMH01000037">
    <property type="protein sequence ID" value="MYC94977.1"/>
    <property type="molecule type" value="Genomic_DNA"/>
</dbReference>
<dbReference type="Pfam" id="PF00496">
    <property type="entry name" value="SBP_bac_5"/>
    <property type="match status" value="1"/>
</dbReference>
<evidence type="ECO:0000313" key="6">
    <source>
        <dbReference type="EMBL" id="MYC94977.1"/>
    </source>
</evidence>
<dbReference type="AlphaFoldDB" id="A0A6B1D741"/>
<dbReference type="InterPro" id="IPR039424">
    <property type="entry name" value="SBP_5"/>
</dbReference>
<organism evidence="6">
    <name type="scientific">Caldilineaceae bacterium SB0661_bin_32</name>
    <dbReference type="NCBI Taxonomy" id="2605255"/>
    <lineage>
        <taxon>Bacteria</taxon>
        <taxon>Bacillati</taxon>
        <taxon>Chloroflexota</taxon>
        <taxon>Caldilineae</taxon>
        <taxon>Caldilineales</taxon>
        <taxon>Caldilineaceae</taxon>
    </lineage>
</organism>
<proteinExistence type="inferred from homology"/>
<dbReference type="SUPFAM" id="SSF53850">
    <property type="entry name" value="Periplasmic binding protein-like II"/>
    <property type="match status" value="1"/>
</dbReference>
<comment type="similarity">
    <text evidence="1">Belongs to the bacterial solute-binding protein 5 family.</text>
</comment>
<dbReference type="Gene3D" id="3.40.190.10">
    <property type="entry name" value="Periplasmic binding protein-like II"/>
    <property type="match status" value="1"/>
</dbReference>
<dbReference type="PANTHER" id="PTHR30290">
    <property type="entry name" value="PERIPLASMIC BINDING COMPONENT OF ABC TRANSPORTER"/>
    <property type="match status" value="1"/>
</dbReference>
<gene>
    <name evidence="6" type="ORF">F4X14_08390</name>
</gene>
<evidence type="ECO:0000256" key="2">
    <source>
        <dbReference type="ARBA" id="ARBA00022448"/>
    </source>
</evidence>